<organism evidence="1">
    <name type="scientific">bioreactor metagenome</name>
    <dbReference type="NCBI Taxonomy" id="1076179"/>
    <lineage>
        <taxon>unclassified sequences</taxon>
        <taxon>metagenomes</taxon>
        <taxon>ecological metagenomes</taxon>
    </lineage>
</organism>
<accession>A0A645HD18</accession>
<sequence length="95" mass="10961">MRACQRNRSGCVQQHRSRRVDHERFGIRSCVAACMNRQIAARADGRQFNAGCVVCRKVRAKAIRRDERLSSKRISEVLFGERKSRLSAVNFVLRL</sequence>
<dbReference type="EMBL" id="VSSQ01090855">
    <property type="protein sequence ID" value="MPN36620.1"/>
    <property type="molecule type" value="Genomic_DNA"/>
</dbReference>
<comment type="caution">
    <text evidence="1">The sequence shown here is derived from an EMBL/GenBank/DDBJ whole genome shotgun (WGS) entry which is preliminary data.</text>
</comment>
<name>A0A645HD18_9ZZZZ</name>
<dbReference type="AlphaFoldDB" id="A0A645HD18"/>
<protein>
    <submittedName>
        <fullName evidence="1">Uncharacterized protein</fullName>
    </submittedName>
</protein>
<gene>
    <name evidence="1" type="ORF">SDC9_184130</name>
</gene>
<reference evidence="1" key="1">
    <citation type="submission" date="2019-08" db="EMBL/GenBank/DDBJ databases">
        <authorList>
            <person name="Kucharzyk K."/>
            <person name="Murdoch R.W."/>
            <person name="Higgins S."/>
            <person name="Loffler F."/>
        </authorList>
    </citation>
    <scope>NUCLEOTIDE SEQUENCE</scope>
</reference>
<proteinExistence type="predicted"/>
<evidence type="ECO:0000313" key="1">
    <source>
        <dbReference type="EMBL" id="MPN36620.1"/>
    </source>
</evidence>